<comment type="caution">
    <text evidence="1">The sequence shown here is derived from an EMBL/GenBank/DDBJ whole genome shotgun (WGS) entry which is preliminary data.</text>
</comment>
<evidence type="ECO:0000313" key="2">
    <source>
        <dbReference type="Proteomes" id="UP000217918"/>
    </source>
</evidence>
<dbReference type="EMBL" id="NVYO01000003">
    <property type="protein sequence ID" value="PBQ22417.1"/>
    <property type="molecule type" value="Genomic_DNA"/>
</dbReference>
<dbReference type="GeneID" id="61187783"/>
<evidence type="ECO:0000313" key="1">
    <source>
        <dbReference type="EMBL" id="PBQ22417.1"/>
    </source>
</evidence>
<accession>A0A2A3TUE0</accession>
<dbReference type="RefSeq" id="WP_006845385.1">
    <property type="nucleotide sequence ID" value="NZ_CP021675.1"/>
</dbReference>
<name>A0A2A3TUE0_LEVBR</name>
<organism evidence="1 2">
    <name type="scientific">Levilactobacillus brevis</name>
    <name type="common">Lactobacillus brevis</name>
    <dbReference type="NCBI Taxonomy" id="1580"/>
    <lineage>
        <taxon>Bacteria</taxon>
        <taxon>Bacillati</taxon>
        <taxon>Bacillota</taxon>
        <taxon>Bacilli</taxon>
        <taxon>Lactobacillales</taxon>
        <taxon>Lactobacillaceae</taxon>
        <taxon>Levilactobacillus</taxon>
    </lineage>
</organism>
<reference evidence="1 2" key="1">
    <citation type="submission" date="2017-09" db="EMBL/GenBank/DDBJ databases">
        <title>Genome sequence of Lactobacillus brevis D7.</title>
        <authorList>
            <person name="Kwon M.-S."/>
            <person name="Lim S.K."/>
            <person name="Choi H.-J."/>
        </authorList>
    </citation>
    <scope>NUCLEOTIDE SEQUENCE [LARGE SCALE GENOMIC DNA]</scope>
    <source>
        <strain evidence="1 2">D7</strain>
    </source>
</reference>
<proteinExistence type="predicted"/>
<dbReference type="AlphaFoldDB" id="A0A2A3TUE0"/>
<dbReference type="Proteomes" id="UP000217918">
    <property type="component" value="Unassembled WGS sequence"/>
</dbReference>
<sequence length="70" mass="8016">MTGSSGRYVYFFRLSTEALKTRNRLTIMVPTGEARPLIVAEKLASRYSDNLIGLDERRRPLLVVGRDFQL</sequence>
<protein>
    <submittedName>
        <fullName evidence="1">Uncharacterized protein</fullName>
    </submittedName>
</protein>
<gene>
    <name evidence="1" type="ORF">CNR29_13510</name>
</gene>